<dbReference type="Pfam" id="PF07233">
    <property type="entry name" value="DUF1425"/>
    <property type="match status" value="1"/>
</dbReference>
<protein>
    <submittedName>
        <fullName evidence="1">DUF1425 domain-containing protein</fullName>
    </submittedName>
</protein>
<accession>A0A4U1BHS5</accession>
<dbReference type="RefSeq" id="WP_136852155.1">
    <property type="nucleotide sequence ID" value="NZ_SWCI01000002.1"/>
</dbReference>
<dbReference type="OrthoDB" id="5616034at2"/>
<sequence>MRHWIPTLLLALLLGGCSTNTSGLVVRSDADKIKVDNASLAREVTVTQLHKSLMGGRLQGRADLVSKASGDLYLQYRFVFFDESGAEMESANRGWRAINLAGGERRQVSAVALSPGALEFELSVRRVVGE</sequence>
<dbReference type="Gene3D" id="2.60.40.3230">
    <property type="match status" value="1"/>
</dbReference>
<reference evidence="1 2" key="1">
    <citation type="submission" date="2019-04" db="EMBL/GenBank/DDBJ databases">
        <authorList>
            <person name="Hwang J.C."/>
        </authorList>
    </citation>
    <scope>NUCLEOTIDE SEQUENCE [LARGE SCALE GENOMIC DNA]</scope>
    <source>
        <strain evidence="1 2">IMCC35001</strain>
    </source>
</reference>
<dbReference type="CDD" id="cd09030">
    <property type="entry name" value="DUF1425"/>
    <property type="match status" value="1"/>
</dbReference>
<proteinExistence type="predicted"/>
<dbReference type="InterPro" id="IPR038483">
    <property type="entry name" value="YcfL-like_sf"/>
</dbReference>
<comment type="caution">
    <text evidence="1">The sequence shown here is derived from an EMBL/GenBank/DDBJ whole genome shotgun (WGS) entry which is preliminary data.</text>
</comment>
<dbReference type="PROSITE" id="PS51257">
    <property type="entry name" value="PROKAR_LIPOPROTEIN"/>
    <property type="match status" value="1"/>
</dbReference>
<dbReference type="InterPro" id="IPR010824">
    <property type="entry name" value="DUF1425"/>
</dbReference>
<gene>
    <name evidence="1" type="ORF">FCL40_05560</name>
</gene>
<evidence type="ECO:0000313" key="2">
    <source>
        <dbReference type="Proteomes" id="UP000305674"/>
    </source>
</evidence>
<dbReference type="EMBL" id="SWCI01000002">
    <property type="protein sequence ID" value="TKB50617.1"/>
    <property type="molecule type" value="Genomic_DNA"/>
</dbReference>
<organism evidence="1 2">
    <name type="scientific">Ferrimonas sediminicola</name>
    <dbReference type="NCBI Taxonomy" id="2569538"/>
    <lineage>
        <taxon>Bacteria</taxon>
        <taxon>Pseudomonadati</taxon>
        <taxon>Pseudomonadota</taxon>
        <taxon>Gammaproteobacteria</taxon>
        <taxon>Alteromonadales</taxon>
        <taxon>Ferrimonadaceae</taxon>
        <taxon>Ferrimonas</taxon>
    </lineage>
</organism>
<dbReference type="AlphaFoldDB" id="A0A4U1BHS5"/>
<evidence type="ECO:0000313" key="1">
    <source>
        <dbReference type="EMBL" id="TKB50617.1"/>
    </source>
</evidence>
<keyword evidence="2" id="KW-1185">Reference proteome</keyword>
<name>A0A4U1BHS5_9GAMM</name>
<dbReference type="Proteomes" id="UP000305674">
    <property type="component" value="Unassembled WGS sequence"/>
</dbReference>